<feature type="transmembrane region" description="Helical" evidence="7">
    <location>
        <begin position="195"/>
        <end position="214"/>
    </location>
</feature>
<keyword evidence="4 7" id="KW-0812">Transmembrane</keyword>
<dbReference type="InterPro" id="IPR025105">
    <property type="entry name" value="DUF4010"/>
</dbReference>
<feature type="transmembrane region" description="Helical" evidence="7">
    <location>
        <begin position="283"/>
        <end position="305"/>
    </location>
</feature>
<evidence type="ECO:0000256" key="4">
    <source>
        <dbReference type="ARBA" id="ARBA00022692"/>
    </source>
</evidence>
<feature type="transmembrane region" description="Helical" evidence="7">
    <location>
        <begin position="356"/>
        <end position="376"/>
    </location>
</feature>
<feature type="transmembrane region" description="Helical" evidence="7">
    <location>
        <begin position="255"/>
        <end position="277"/>
    </location>
</feature>
<protein>
    <submittedName>
        <fullName evidence="10">Magnesium transporter accessory protein</fullName>
    </submittedName>
</protein>
<dbReference type="PANTHER" id="PTHR39084">
    <property type="entry name" value="MEMBRANE PROTEIN-RELATED"/>
    <property type="match status" value="1"/>
</dbReference>
<comment type="similarity">
    <text evidence="2">Belongs to the MgtC/SapB family.</text>
</comment>
<feature type="transmembrane region" description="Helical" evidence="7">
    <location>
        <begin position="30"/>
        <end position="51"/>
    </location>
</feature>
<evidence type="ECO:0000313" key="10">
    <source>
        <dbReference type="EMBL" id="OWQ90706.1"/>
    </source>
</evidence>
<evidence type="ECO:0000313" key="11">
    <source>
        <dbReference type="Proteomes" id="UP000197468"/>
    </source>
</evidence>
<feature type="transmembrane region" description="Helical" evidence="7">
    <location>
        <begin position="60"/>
        <end position="78"/>
    </location>
</feature>
<evidence type="ECO:0000256" key="2">
    <source>
        <dbReference type="ARBA" id="ARBA00009298"/>
    </source>
</evidence>
<dbReference type="InterPro" id="IPR049177">
    <property type="entry name" value="MgtC_SapB_SrpB_YhiD_N"/>
</dbReference>
<dbReference type="PRINTS" id="PR01837">
    <property type="entry name" value="MGTCSAPBPROT"/>
</dbReference>
<comment type="subcellular location">
    <subcellularLocation>
        <location evidence="1">Cell membrane</location>
        <topology evidence="1">Multi-pass membrane protein</topology>
    </subcellularLocation>
</comment>
<dbReference type="Pfam" id="PF13194">
    <property type="entry name" value="DUF4010"/>
    <property type="match status" value="1"/>
</dbReference>
<evidence type="ECO:0000256" key="3">
    <source>
        <dbReference type="ARBA" id="ARBA00022475"/>
    </source>
</evidence>
<dbReference type="Proteomes" id="UP000197468">
    <property type="component" value="Unassembled WGS sequence"/>
</dbReference>
<reference evidence="10 11" key="1">
    <citation type="journal article" date="2008" name="Int. J. Syst. Evol. Microbiol.">
        <title>Description of Roseateles aquatilis sp. nov. and Roseateles terrae sp. nov., in the class Betaproteobacteria, and emended description of the genus Roseateles.</title>
        <authorList>
            <person name="Gomila M."/>
            <person name="Bowien B."/>
            <person name="Falsen E."/>
            <person name="Moore E.R."/>
            <person name="Lalucat J."/>
        </authorList>
    </citation>
    <scope>NUCLEOTIDE SEQUENCE [LARGE SCALE GENOMIC DNA]</scope>
    <source>
        <strain evidence="10 11">CCUG 48205</strain>
    </source>
</reference>
<evidence type="ECO:0000256" key="1">
    <source>
        <dbReference type="ARBA" id="ARBA00004651"/>
    </source>
</evidence>
<feature type="transmembrane region" description="Helical" evidence="7">
    <location>
        <begin position="167"/>
        <end position="188"/>
    </location>
</feature>
<feature type="domain" description="DUF4010" evidence="9">
    <location>
        <begin position="201"/>
        <end position="410"/>
    </location>
</feature>
<dbReference type="EMBL" id="NIOF01000004">
    <property type="protein sequence ID" value="OWQ90706.1"/>
    <property type="molecule type" value="Genomic_DNA"/>
</dbReference>
<name>A0A246JEN9_9BURK</name>
<evidence type="ECO:0000256" key="7">
    <source>
        <dbReference type="SAM" id="Phobius"/>
    </source>
</evidence>
<feature type="transmembrane region" description="Helical" evidence="7">
    <location>
        <begin position="416"/>
        <end position="437"/>
    </location>
</feature>
<dbReference type="GO" id="GO:0005886">
    <property type="term" value="C:plasma membrane"/>
    <property type="evidence" value="ECO:0007669"/>
    <property type="project" value="UniProtKB-SubCell"/>
</dbReference>
<dbReference type="Pfam" id="PF02308">
    <property type="entry name" value="MgtC"/>
    <property type="match status" value="1"/>
</dbReference>
<evidence type="ECO:0000256" key="6">
    <source>
        <dbReference type="ARBA" id="ARBA00023136"/>
    </source>
</evidence>
<keyword evidence="3" id="KW-1003">Cell membrane</keyword>
<sequence length="453" mass="47146">MPGMGLSLAPALRYPESMTSMVTPLPNAEWPYLEILVRLALALSLGLLLGLERERRGKEAGLRTFGFIALLGALGGSLGENYALLSLLLAAGLAVPLNVHTLRAGVGPELTTSAAMLVTCMAGILCGLGHTVTPAAVMVSTTALLAWKERLSGLSMGLSEGEVRSALLLAILAIVIYPALPTGAVGPWHLIEPRAAWVTVILIASIGFVNYILWKLYGSKGSELSAFFGGLVNSNFTVVEMATRVRETQGRFAEGAYRAVLVAVAAMVMRNGVLLLILTPLAFVNAAAAFLLMVAGAAGFVLLSLLHRRGIAADDVSDIKLELPFSLPVALRYGLLFLALHVVGRLMQREFGESGFYLVTIVGGLLSSASAVAAAASMAAQGAIGFDVAANGAVLASLTSLAFSLSFIVRTGHPKLIARLALAMIAIAAFGGLGIMVRELVAPLVIRLLPPGG</sequence>
<evidence type="ECO:0000259" key="9">
    <source>
        <dbReference type="Pfam" id="PF13194"/>
    </source>
</evidence>
<feature type="transmembrane region" description="Helical" evidence="7">
    <location>
        <begin position="114"/>
        <end position="147"/>
    </location>
</feature>
<accession>A0A246JEN9</accession>
<organism evidence="10 11">
    <name type="scientific">Roseateles aquatilis</name>
    <dbReference type="NCBI Taxonomy" id="431061"/>
    <lineage>
        <taxon>Bacteria</taxon>
        <taxon>Pseudomonadati</taxon>
        <taxon>Pseudomonadota</taxon>
        <taxon>Betaproteobacteria</taxon>
        <taxon>Burkholderiales</taxon>
        <taxon>Sphaerotilaceae</taxon>
        <taxon>Roseateles</taxon>
    </lineage>
</organism>
<keyword evidence="5 7" id="KW-1133">Transmembrane helix</keyword>
<evidence type="ECO:0000259" key="8">
    <source>
        <dbReference type="Pfam" id="PF02308"/>
    </source>
</evidence>
<dbReference type="InterPro" id="IPR003416">
    <property type="entry name" value="MgtC/SapB/SrpB/YhiD_fam"/>
</dbReference>
<keyword evidence="11" id="KW-1185">Reference proteome</keyword>
<dbReference type="AlphaFoldDB" id="A0A246JEN9"/>
<comment type="caution">
    <text evidence="10">The sequence shown here is derived from an EMBL/GenBank/DDBJ whole genome shotgun (WGS) entry which is preliminary data.</text>
</comment>
<feature type="transmembrane region" description="Helical" evidence="7">
    <location>
        <begin position="388"/>
        <end position="410"/>
    </location>
</feature>
<dbReference type="PANTHER" id="PTHR39084:SF1">
    <property type="entry name" value="DUF4010 DOMAIN-CONTAINING PROTEIN"/>
    <property type="match status" value="1"/>
</dbReference>
<proteinExistence type="inferred from homology"/>
<evidence type="ECO:0000256" key="5">
    <source>
        <dbReference type="ARBA" id="ARBA00022989"/>
    </source>
</evidence>
<keyword evidence="6 7" id="KW-0472">Membrane</keyword>
<gene>
    <name evidence="10" type="ORF">CDN99_11010</name>
</gene>
<feature type="domain" description="MgtC/SapB/SrpB/YhiD N-terminal" evidence="8">
    <location>
        <begin position="39"/>
        <end position="152"/>
    </location>
</feature>